<dbReference type="AlphaFoldDB" id="A0A8S4NY66"/>
<name>A0A8S4NY66_OWEFU</name>
<accession>A0A8S4NY66</accession>
<sequence length="125" mass="14437">YFRNANREAFYTVNDDENQGYEAYENDYGMPMFRDKNNIATIEGDHLSANWSYRSALNSPSSYERESSQRRHVTTSCTGLNYDTYYTQYTSRATQTAVYGPVPATYIPKDHINLVELGKENTTEL</sequence>
<protein>
    <submittedName>
        <fullName evidence="1">Uncharacterized protein</fullName>
    </submittedName>
</protein>
<organism evidence="1 2">
    <name type="scientific">Owenia fusiformis</name>
    <name type="common">Polychaete worm</name>
    <dbReference type="NCBI Taxonomy" id="6347"/>
    <lineage>
        <taxon>Eukaryota</taxon>
        <taxon>Metazoa</taxon>
        <taxon>Spiralia</taxon>
        <taxon>Lophotrochozoa</taxon>
        <taxon>Annelida</taxon>
        <taxon>Polychaeta</taxon>
        <taxon>Sedentaria</taxon>
        <taxon>Canalipalpata</taxon>
        <taxon>Sabellida</taxon>
        <taxon>Oweniida</taxon>
        <taxon>Oweniidae</taxon>
        <taxon>Owenia</taxon>
    </lineage>
</organism>
<evidence type="ECO:0000313" key="2">
    <source>
        <dbReference type="Proteomes" id="UP000749559"/>
    </source>
</evidence>
<reference evidence="1" key="1">
    <citation type="submission" date="2022-03" db="EMBL/GenBank/DDBJ databases">
        <authorList>
            <person name="Martin C."/>
        </authorList>
    </citation>
    <scope>NUCLEOTIDE SEQUENCE</scope>
</reference>
<feature type="non-terminal residue" evidence="1">
    <location>
        <position position="1"/>
    </location>
</feature>
<keyword evidence="2" id="KW-1185">Reference proteome</keyword>
<comment type="caution">
    <text evidence="1">The sequence shown here is derived from an EMBL/GenBank/DDBJ whole genome shotgun (WGS) entry which is preliminary data.</text>
</comment>
<proteinExistence type="predicted"/>
<evidence type="ECO:0000313" key="1">
    <source>
        <dbReference type="EMBL" id="CAH1784931.1"/>
    </source>
</evidence>
<dbReference type="Proteomes" id="UP000749559">
    <property type="component" value="Unassembled WGS sequence"/>
</dbReference>
<gene>
    <name evidence="1" type="ORF">OFUS_LOCUS11052</name>
</gene>
<dbReference type="EMBL" id="CAIIXF020000005">
    <property type="protein sequence ID" value="CAH1784931.1"/>
    <property type="molecule type" value="Genomic_DNA"/>
</dbReference>